<reference evidence="2 3" key="1">
    <citation type="submission" date="2016-10" db="EMBL/GenBank/DDBJ databases">
        <authorList>
            <person name="de Groot N.N."/>
        </authorList>
    </citation>
    <scope>NUCLEOTIDE SEQUENCE [LARGE SCALE GENOMIC DNA]</scope>
    <source>
        <strain evidence="2 3">ATCC 35022</strain>
    </source>
</reference>
<feature type="region of interest" description="Disordered" evidence="1">
    <location>
        <begin position="1"/>
        <end position="167"/>
    </location>
</feature>
<feature type="compositionally biased region" description="Basic and acidic residues" evidence="1">
    <location>
        <begin position="94"/>
        <end position="134"/>
    </location>
</feature>
<proteinExistence type="predicted"/>
<organism evidence="2 3">
    <name type="scientific">Bauldia litoralis</name>
    <dbReference type="NCBI Taxonomy" id="665467"/>
    <lineage>
        <taxon>Bacteria</taxon>
        <taxon>Pseudomonadati</taxon>
        <taxon>Pseudomonadota</taxon>
        <taxon>Alphaproteobacteria</taxon>
        <taxon>Hyphomicrobiales</taxon>
        <taxon>Kaistiaceae</taxon>
        <taxon>Bauldia</taxon>
    </lineage>
</organism>
<dbReference type="Pfam" id="PF10691">
    <property type="entry name" value="DUF2497"/>
    <property type="match status" value="1"/>
</dbReference>
<name>A0A1G6DAB0_9HYPH</name>
<dbReference type="AlphaFoldDB" id="A0A1G6DAB0"/>
<accession>A0A1G6DAB0</accession>
<dbReference type="InterPro" id="IPR019632">
    <property type="entry name" value="DUF2497"/>
</dbReference>
<dbReference type="RefSeq" id="WP_175478479.1">
    <property type="nucleotide sequence ID" value="NZ_FMXQ01000006.1"/>
</dbReference>
<keyword evidence="3" id="KW-1185">Reference proteome</keyword>
<protein>
    <recommendedName>
        <fullName evidence="4">Cell pole-organizing protein PopZ</fullName>
    </recommendedName>
</protein>
<dbReference type="EMBL" id="FMXQ01000006">
    <property type="protein sequence ID" value="SDB42072.1"/>
    <property type="molecule type" value="Genomic_DNA"/>
</dbReference>
<sequence>MDAILASIRSMMADGESVGKAAAQAEPDSGDPRPAANNVSRLFSETPPAAPRAEVAPVPSALPVSKPNPDPVADATVDTPVETDQAVELAMVRAMEEARVEIERGARAESEEPVTRDEEPRRPAPKGENDRHEPPIAPAVGERRPTANPEPPPGEPVAQPLEPLLSREADAAVSGAFRDLATSVLTGSGRTIDDVVEDLLRPMLRDWLDDNLPSLVERLVREEIERVARGRR</sequence>
<evidence type="ECO:0000256" key="1">
    <source>
        <dbReference type="SAM" id="MobiDB-lite"/>
    </source>
</evidence>
<evidence type="ECO:0000313" key="2">
    <source>
        <dbReference type="EMBL" id="SDB42072.1"/>
    </source>
</evidence>
<feature type="compositionally biased region" description="Low complexity" evidence="1">
    <location>
        <begin position="51"/>
        <end position="61"/>
    </location>
</feature>
<dbReference type="STRING" id="665467.SAMN02982931_03232"/>
<evidence type="ECO:0008006" key="4">
    <source>
        <dbReference type="Google" id="ProtNLM"/>
    </source>
</evidence>
<dbReference type="Proteomes" id="UP000199071">
    <property type="component" value="Unassembled WGS sequence"/>
</dbReference>
<evidence type="ECO:0000313" key="3">
    <source>
        <dbReference type="Proteomes" id="UP000199071"/>
    </source>
</evidence>
<gene>
    <name evidence="2" type="ORF">SAMN02982931_03232</name>
</gene>